<evidence type="ECO:0000313" key="2">
    <source>
        <dbReference type="EMBL" id="MBW0527742.1"/>
    </source>
</evidence>
<comment type="caution">
    <text evidence="2">The sequence shown here is derived from an EMBL/GenBank/DDBJ whole genome shotgun (WGS) entry which is preliminary data.</text>
</comment>
<dbReference type="EMBL" id="AVOT02033785">
    <property type="protein sequence ID" value="MBW0527742.1"/>
    <property type="molecule type" value="Genomic_DNA"/>
</dbReference>
<proteinExistence type="predicted"/>
<organism evidence="2 3">
    <name type="scientific">Austropuccinia psidii MF-1</name>
    <dbReference type="NCBI Taxonomy" id="1389203"/>
    <lineage>
        <taxon>Eukaryota</taxon>
        <taxon>Fungi</taxon>
        <taxon>Dikarya</taxon>
        <taxon>Basidiomycota</taxon>
        <taxon>Pucciniomycotina</taxon>
        <taxon>Pucciniomycetes</taxon>
        <taxon>Pucciniales</taxon>
        <taxon>Sphaerophragmiaceae</taxon>
        <taxon>Austropuccinia</taxon>
    </lineage>
</organism>
<protein>
    <recommendedName>
        <fullName evidence="1">Reverse transcriptase Ty1/copia-type domain-containing protein</fullName>
    </recommendedName>
</protein>
<dbReference type="PANTHER" id="PTHR11439:SF483">
    <property type="entry name" value="PEPTIDE SYNTHASE GLIP-LIKE, PUTATIVE (AFU_ORTHOLOGUE AFUA_3G12920)-RELATED"/>
    <property type="match status" value="1"/>
</dbReference>
<name>A0A9Q3I5A6_9BASI</name>
<evidence type="ECO:0000313" key="3">
    <source>
        <dbReference type="Proteomes" id="UP000765509"/>
    </source>
</evidence>
<dbReference type="OrthoDB" id="413361at2759"/>
<gene>
    <name evidence="2" type="ORF">O181_067457</name>
</gene>
<reference evidence="2" key="1">
    <citation type="submission" date="2021-03" db="EMBL/GenBank/DDBJ databases">
        <title>Draft genome sequence of rust myrtle Austropuccinia psidii MF-1, a brazilian biotype.</title>
        <authorList>
            <person name="Quecine M.C."/>
            <person name="Pachon D.M.R."/>
            <person name="Bonatelli M.L."/>
            <person name="Correr F.H."/>
            <person name="Franceschini L.M."/>
            <person name="Leite T.F."/>
            <person name="Margarido G.R.A."/>
            <person name="Almeida C.A."/>
            <person name="Ferrarezi J.A."/>
            <person name="Labate C.A."/>
        </authorList>
    </citation>
    <scope>NUCLEOTIDE SEQUENCE</scope>
    <source>
        <strain evidence="2">MF-1</strain>
    </source>
</reference>
<dbReference type="CDD" id="cd09272">
    <property type="entry name" value="RNase_HI_RT_Ty1"/>
    <property type="match status" value="1"/>
</dbReference>
<accession>A0A9Q3I5A6</accession>
<feature type="domain" description="Reverse transcriptase Ty1/copia-type" evidence="1">
    <location>
        <begin position="24"/>
        <end position="228"/>
    </location>
</feature>
<dbReference type="Proteomes" id="UP000765509">
    <property type="component" value="Unassembled WGS sequence"/>
</dbReference>
<dbReference type="Pfam" id="PF07727">
    <property type="entry name" value="RVT_2"/>
    <property type="match status" value="1"/>
</dbReference>
<dbReference type="InterPro" id="IPR013103">
    <property type="entry name" value="RVT_2"/>
</dbReference>
<evidence type="ECO:0000259" key="1">
    <source>
        <dbReference type="Pfam" id="PF07727"/>
    </source>
</evidence>
<dbReference type="PANTHER" id="PTHR11439">
    <property type="entry name" value="GAG-POL-RELATED RETROTRANSPOSON"/>
    <property type="match status" value="1"/>
</dbReference>
<sequence length="453" mass="51675">MQTEDVFVPDDLNEALKEVPHESILGTKWVFTKKPEQFKARLVARGFRQIHGINYDKTFSPTPTFNSVRLLFSTSCLNNWNIRTFDVIVAFLHSLIDKPVYVWPPMGINVPKLKVLRLNKALYGTKQASRCWWRNLKNILQTIGFESNGKDPSTSTLNQGDEQEILWVHIDDGALAASLPGLLNQISDQLKNYLKIKWDNEINGLVGISITETENGFKFWQPDLIDKLTNINTSKIIARTPLPMNCQLISNLSMNTMDKPYLKRIGILLYIAQESRPDIAYALTCVGQETWELKLARTKNLMNSNVSLMLTGGGVGKRSTHGYLIMHGNNPIAWQSKQQTSIASSTAQAEYMALSFAAKETLWLYHLLLNILKNPVPNLFSDNKTAVRISTKSMNRKQTWHLIRDFNTINEYIAVGKLQLKWISRNEQLGDVMTKELGRIKHAEFVWQRRGVL</sequence>
<dbReference type="AlphaFoldDB" id="A0A9Q3I5A6"/>
<keyword evidence="3" id="KW-1185">Reference proteome</keyword>